<dbReference type="InterPro" id="IPR043502">
    <property type="entry name" value="DNA/RNA_pol_sf"/>
</dbReference>
<evidence type="ECO:0000313" key="2">
    <source>
        <dbReference type="EMBL" id="CAB0033264.1"/>
    </source>
</evidence>
<dbReference type="OrthoDB" id="5953030at2759"/>
<reference evidence="2 3" key="1">
    <citation type="submission" date="2020-02" db="EMBL/GenBank/DDBJ databases">
        <authorList>
            <person name="Ferguson B K."/>
        </authorList>
    </citation>
    <scope>NUCLEOTIDE SEQUENCE [LARGE SCALE GENOMIC DNA]</scope>
</reference>
<protein>
    <recommendedName>
        <fullName evidence="1">Reverse transcriptase domain-containing protein</fullName>
    </recommendedName>
</protein>
<organism evidence="2 3">
    <name type="scientific">Trichogramma brassicae</name>
    <dbReference type="NCBI Taxonomy" id="86971"/>
    <lineage>
        <taxon>Eukaryota</taxon>
        <taxon>Metazoa</taxon>
        <taxon>Ecdysozoa</taxon>
        <taxon>Arthropoda</taxon>
        <taxon>Hexapoda</taxon>
        <taxon>Insecta</taxon>
        <taxon>Pterygota</taxon>
        <taxon>Neoptera</taxon>
        <taxon>Endopterygota</taxon>
        <taxon>Hymenoptera</taxon>
        <taxon>Apocrita</taxon>
        <taxon>Proctotrupomorpha</taxon>
        <taxon>Chalcidoidea</taxon>
        <taxon>Trichogrammatidae</taxon>
        <taxon>Trichogramma</taxon>
    </lineage>
</organism>
<dbReference type="Proteomes" id="UP000479190">
    <property type="component" value="Unassembled WGS sequence"/>
</dbReference>
<dbReference type="GO" id="GO:0071897">
    <property type="term" value="P:DNA biosynthetic process"/>
    <property type="evidence" value="ECO:0007669"/>
    <property type="project" value="UniProtKB-ARBA"/>
</dbReference>
<accession>A0A6H5I5U2</accession>
<dbReference type="EMBL" id="CADCXV010000703">
    <property type="protein sequence ID" value="CAB0033264.1"/>
    <property type="molecule type" value="Genomic_DNA"/>
</dbReference>
<dbReference type="AlphaFoldDB" id="A0A6H5I5U2"/>
<proteinExistence type="predicted"/>
<dbReference type="PANTHER" id="PTHR47510">
    <property type="entry name" value="REVERSE TRANSCRIPTASE DOMAIN-CONTAINING PROTEIN"/>
    <property type="match status" value="1"/>
</dbReference>
<evidence type="ECO:0000313" key="3">
    <source>
        <dbReference type="Proteomes" id="UP000479190"/>
    </source>
</evidence>
<evidence type="ECO:0000259" key="1">
    <source>
        <dbReference type="Pfam" id="PF00078"/>
    </source>
</evidence>
<dbReference type="Pfam" id="PF00078">
    <property type="entry name" value="RVT_1"/>
    <property type="match status" value="1"/>
</dbReference>
<dbReference type="SUPFAM" id="SSF56672">
    <property type="entry name" value="DNA/RNA polymerases"/>
    <property type="match status" value="1"/>
</dbReference>
<sequence length="834" mass="92849">MSSDNRHARYLHRVLEMYNLHLASVLPTHHVLYADGTSHESCLDLVIASDPNLIQNYSISEAPFAAGHHFIKFNYQVTLPRMPPITREIRKISRINSDSFNTNLSNLLSAEFNRLSQTSDTALRPLLLPETGGSPGVGCPDAFVSSITGSLINALNTVAPLTTVVFKERSKPWVSREIRALMKSRDRAFRAYKRRCSQEAHEVFKELRRELKNKLDMAKSSYIQNRLAEATDPGAYWRILKGLGLSSRGNPSPLLHFSSEVLCEHYASVSSASPPLLDEEVDRICREPLPGSTAAFSFRPVTLEDVTRALKKCTSSGCGADGISSSVVRLASPVLCNYLVQLANSSFVTGIFPTDWKLAKIVALSKSSSPMSPSDTRPISMLPELSKVLERLAHSQLSSHLTEHQFLDAQQHGFRPLHSTQTALLDLADSVRSAVDKRMITLLVSFDFSKAFDVIDHFLLVRKLREMGCDGAAVRWFASYLSSRSIAVQREDGSLTTSSRIASGVPQGSSWTAAFHYLHKRFATGPSSELQITRISPRRLTCGRSSITGTISILAAEQNISMSTSVAVVAAAATKLLSHIGVRAPLCALIRSYCVSQARETAALQSPRAKNFSREGMSWANFTRVSDFSQAHVYNTYEKLSTLLVPARITRLCARNSPGGANIMTRALFNKQSTGEERLTVACIQSRVKTAEYPSYRFFPQLTKRPTTYTYKHNLHGIRQAQRSSVKRPAYINKPFLQLDNCLHPASECVPYYTLRAYPVTPTDAQGYGNAEREKERESRQKIETLFFVPRENISQSICASDVRAPLLPKRHIYCTAHRALNVHNRVFISSFDR</sequence>
<gene>
    <name evidence="2" type="ORF">TBRA_LOCUS5181</name>
</gene>
<feature type="domain" description="Reverse transcriptase" evidence="1">
    <location>
        <begin position="373"/>
        <end position="510"/>
    </location>
</feature>
<keyword evidence="3" id="KW-1185">Reference proteome</keyword>
<dbReference type="InterPro" id="IPR000477">
    <property type="entry name" value="RT_dom"/>
</dbReference>
<name>A0A6H5I5U2_9HYME</name>
<dbReference type="PANTHER" id="PTHR47510:SF3">
    <property type="entry name" value="ENDO_EXONUCLEASE_PHOSPHATASE DOMAIN-CONTAINING PROTEIN"/>
    <property type="match status" value="1"/>
</dbReference>